<evidence type="ECO:0000313" key="2">
    <source>
        <dbReference type="RefSeq" id="NP_001373509.1"/>
    </source>
</evidence>
<name>A0AB13A422_DANRE</name>
<sequence length="82" mass="9092">MFMEERETKLCEMSGSFFCDRAVNSQLKRKRAASPLSSCVSLKSNRSIRLPPDLSDGAVNSDSVCLQTHTGSKHSKQQSRSL</sequence>
<organism evidence="1 2">
    <name type="scientific">Danio rerio</name>
    <name type="common">Zebrafish</name>
    <name type="synonym">Brachydanio rerio</name>
    <dbReference type="NCBI Taxonomy" id="7955"/>
    <lineage>
        <taxon>Eukaryota</taxon>
        <taxon>Metazoa</taxon>
        <taxon>Chordata</taxon>
        <taxon>Craniata</taxon>
        <taxon>Vertebrata</taxon>
        <taxon>Euteleostomi</taxon>
        <taxon>Actinopterygii</taxon>
        <taxon>Neopterygii</taxon>
        <taxon>Teleostei</taxon>
        <taxon>Ostariophysi</taxon>
        <taxon>Cypriniformes</taxon>
        <taxon>Danionidae</taxon>
        <taxon>Danioninae</taxon>
        <taxon>Danio</taxon>
    </lineage>
</organism>
<gene>
    <name evidence="2 3" type="primary">si:ch211-214b16.2</name>
</gene>
<dbReference type="AGR" id="ZFIN:ZDB-GENE-141212-1"/>
<dbReference type="RefSeq" id="NP_001373509.1">
    <property type="nucleotide sequence ID" value="NM_001386580.1"/>
</dbReference>
<evidence type="ECO:0000313" key="3">
    <source>
        <dbReference type="ZFIN" id="ZDB-GENE-141212-1"/>
    </source>
</evidence>
<reference evidence="2" key="2">
    <citation type="submission" date="2025-08" db="UniProtKB">
        <authorList>
            <consortium name="RefSeq"/>
        </authorList>
    </citation>
    <scope>IDENTIFICATION</scope>
    <source>
        <strain evidence="2">Tuebingen</strain>
    </source>
</reference>
<dbReference type="ZFIN" id="ZDB-GENE-141212-1">
    <property type="gene designation" value="si:ch211-214b16.2"/>
</dbReference>
<dbReference type="GeneID" id="799802"/>
<dbReference type="Proteomes" id="UP000000437">
    <property type="component" value="Chromosome 3"/>
</dbReference>
<reference evidence="2" key="1">
    <citation type="journal article" date="2016" name="BMC Genomics">
        <title>Gene evolution and gene expression after whole genome duplication in fish: the PhyloFish database.</title>
        <authorList>
            <person name="Pasquier J."/>
            <person name="Cabau C."/>
            <person name="Nguyen T."/>
            <person name="Jouanno E."/>
            <person name="Severac D."/>
            <person name="Braasch I."/>
            <person name="Journot L."/>
            <person name="Pontarotti P."/>
            <person name="Klopp C."/>
            <person name="Postlethwait J.H."/>
            <person name="Guiguen Y."/>
            <person name="Bobe J."/>
        </authorList>
    </citation>
    <scope>NUCLEOTIDE SEQUENCE</scope>
    <source>
        <strain evidence="2">Tuebingen</strain>
    </source>
</reference>
<keyword evidence="1" id="KW-1185">Reference proteome</keyword>
<evidence type="ECO:0000313" key="1">
    <source>
        <dbReference type="Proteomes" id="UP000000437"/>
    </source>
</evidence>
<dbReference type="AlphaFoldDB" id="A0AB13A422"/>
<accession>A0AB13A422</accession>
<protein>
    <submittedName>
        <fullName evidence="2">SPRY domain-containing protein isoform 2</fullName>
    </submittedName>
</protein>
<proteinExistence type="predicted"/>